<dbReference type="Pfam" id="PF08044">
    <property type="entry name" value="DUF1707"/>
    <property type="match status" value="1"/>
</dbReference>
<dbReference type="AlphaFoldDB" id="A0A5Q2FEX0"/>
<evidence type="ECO:0000313" key="3">
    <source>
        <dbReference type="EMBL" id="QGF23633.1"/>
    </source>
</evidence>
<protein>
    <submittedName>
        <fullName evidence="3">DUF1707 domain-containing protein</fullName>
    </submittedName>
</protein>
<evidence type="ECO:0000259" key="2">
    <source>
        <dbReference type="Pfam" id="PF09922"/>
    </source>
</evidence>
<evidence type="ECO:0000259" key="1">
    <source>
        <dbReference type="Pfam" id="PF08044"/>
    </source>
</evidence>
<dbReference type="InterPro" id="IPR024425">
    <property type="entry name" value="LiaF-like_C"/>
</dbReference>
<gene>
    <name evidence="3" type="ORF">Rai3103_08070</name>
</gene>
<dbReference type="EMBL" id="CP045725">
    <property type="protein sequence ID" value="QGF23633.1"/>
    <property type="molecule type" value="Genomic_DNA"/>
</dbReference>
<name>A0A5Q2FEX0_9ACTN</name>
<dbReference type="InterPro" id="IPR012551">
    <property type="entry name" value="DUF1707_SHOCT-like"/>
</dbReference>
<sequence length="234" mass="24111">MTTPMPAPEASYAGPMTAGMPDHFRASDVDRARVTDLLDAAYADGRLTLEEHRDRVSRALAARTFADFGPLTADLGGAPFPPGGAVVPVVPGPGADAMVPADGTAYRGVGVPVDPSTQSPRDLVVAVFSGAERAGVHRVPKGTTAVAIFGGTTIDLRQAVFESRTITIDVVAMFGGVDVVVPDGVRVINKVFPIFGGASSKARCADPDAPTVILRGLAAFGGVSATLKRDDEQD</sequence>
<organism evidence="3 4">
    <name type="scientific">Raineyella fluvialis</name>
    <dbReference type="NCBI Taxonomy" id="2662261"/>
    <lineage>
        <taxon>Bacteria</taxon>
        <taxon>Bacillati</taxon>
        <taxon>Actinomycetota</taxon>
        <taxon>Actinomycetes</taxon>
        <taxon>Propionibacteriales</taxon>
        <taxon>Propionibacteriaceae</taxon>
        <taxon>Raineyella</taxon>
    </lineage>
</organism>
<dbReference type="PANTHER" id="PTHR40763">
    <property type="entry name" value="MEMBRANE PROTEIN-RELATED"/>
    <property type="match status" value="1"/>
</dbReference>
<accession>A0A5Q2FEX0</accession>
<dbReference type="PANTHER" id="PTHR40763:SF4">
    <property type="entry name" value="DUF1707 DOMAIN-CONTAINING PROTEIN"/>
    <property type="match status" value="1"/>
</dbReference>
<dbReference type="Proteomes" id="UP000386847">
    <property type="component" value="Chromosome"/>
</dbReference>
<keyword evidence="4" id="KW-1185">Reference proteome</keyword>
<feature type="domain" description="DUF1707" evidence="1">
    <location>
        <begin position="25"/>
        <end position="75"/>
    </location>
</feature>
<dbReference type="Pfam" id="PF09922">
    <property type="entry name" value="LiaF-like_C"/>
    <property type="match status" value="1"/>
</dbReference>
<feature type="domain" description="Cell wall-active antibiotics response LiaF-like C-terminal" evidence="2">
    <location>
        <begin position="146"/>
        <end position="199"/>
    </location>
</feature>
<evidence type="ECO:0000313" key="4">
    <source>
        <dbReference type="Proteomes" id="UP000386847"/>
    </source>
</evidence>
<reference evidence="3 4" key="1">
    <citation type="submission" date="2019-10" db="EMBL/GenBank/DDBJ databases">
        <title>Genomic analysis of Raineyella sp. CBA3103.</title>
        <authorList>
            <person name="Roh S.W."/>
        </authorList>
    </citation>
    <scope>NUCLEOTIDE SEQUENCE [LARGE SCALE GENOMIC DNA]</scope>
    <source>
        <strain evidence="3 4">CBA3103</strain>
    </source>
</reference>
<proteinExistence type="predicted"/>
<dbReference type="KEGG" id="rain:Rai3103_08070"/>